<organism evidence="1 2">
    <name type="scientific">Penicillium roqueforti (strain FM164)</name>
    <dbReference type="NCBI Taxonomy" id="1365484"/>
    <lineage>
        <taxon>Eukaryota</taxon>
        <taxon>Fungi</taxon>
        <taxon>Dikarya</taxon>
        <taxon>Ascomycota</taxon>
        <taxon>Pezizomycotina</taxon>
        <taxon>Eurotiomycetes</taxon>
        <taxon>Eurotiomycetidae</taxon>
        <taxon>Eurotiales</taxon>
        <taxon>Aspergillaceae</taxon>
        <taxon>Penicillium</taxon>
    </lineage>
</organism>
<dbReference type="AlphaFoldDB" id="W6QJP0"/>
<accession>W6QJP0</accession>
<keyword evidence="2" id="KW-1185">Reference proteome</keyword>
<dbReference type="Proteomes" id="UP000030686">
    <property type="component" value="Unassembled WGS sequence"/>
</dbReference>
<sequence length="64" mass="7491">MLEIYNVNDTAVYRAHCMHCYSDGHFARSSTTLYSVQQNIIRIRKLEIVNDRQQGTTDAKNDRE</sequence>
<dbReference type="EMBL" id="HG792019">
    <property type="protein sequence ID" value="CDM37033.1"/>
    <property type="molecule type" value="Genomic_DNA"/>
</dbReference>
<evidence type="ECO:0000313" key="1">
    <source>
        <dbReference type="EMBL" id="CDM37033.1"/>
    </source>
</evidence>
<proteinExistence type="predicted"/>
<protein>
    <submittedName>
        <fullName evidence="1">Uncharacterized protein</fullName>
    </submittedName>
</protein>
<evidence type="ECO:0000313" key="2">
    <source>
        <dbReference type="Proteomes" id="UP000030686"/>
    </source>
</evidence>
<reference evidence="1" key="1">
    <citation type="journal article" date="2014" name="Nat. Commun.">
        <title>Multiple recent horizontal transfers of a large genomic region in cheese making fungi.</title>
        <authorList>
            <person name="Cheeseman K."/>
            <person name="Ropars J."/>
            <person name="Renault P."/>
            <person name="Dupont J."/>
            <person name="Gouzy J."/>
            <person name="Branca A."/>
            <person name="Abraham A.L."/>
            <person name="Ceppi M."/>
            <person name="Conseiller E."/>
            <person name="Debuchy R."/>
            <person name="Malagnac F."/>
            <person name="Goarin A."/>
            <person name="Silar P."/>
            <person name="Lacoste S."/>
            <person name="Sallet E."/>
            <person name="Bensimon A."/>
            <person name="Giraud T."/>
            <person name="Brygoo Y."/>
        </authorList>
    </citation>
    <scope>NUCLEOTIDE SEQUENCE [LARGE SCALE GENOMIC DNA]</scope>
    <source>
        <strain evidence="1">FM164</strain>
    </source>
</reference>
<name>W6QJP0_PENRF</name>
<gene>
    <name evidence="1" type="ORF">PROQFM164_S05g000866</name>
</gene>